<dbReference type="RefSeq" id="WP_379803121.1">
    <property type="nucleotide sequence ID" value="NZ_JBHUOL010000003.1"/>
</dbReference>
<organism evidence="21 22">
    <name type="scientific">Flavobacterium ardleyense</name>
    <dbReference type="NCBI Taxonomy" id="2038737"/>
    <lineage>
        <taxon>Bacteria</taxon>
        <taxon>Pseudomonadati</taxon>
        <taxon>Bacteroidota</taxon>
        <taxon>Flavobacteriia</taxon>
        <taxon>Flavobacteriales</taxon>
        <taxon>Flavobacteriaceae</taxon>
        <taxon>Flavobacterium</taxon>
    </lineage>
</organism>
<dbReference type="PANTHER" id="PTHR32309">
    <property type="entry name" value="TYROSINE-PROTEIN KINASE"/>
    <property type="match status" value="1"/>
</dbReference>
<keyword evidence="7" id="KW-0808">Transferase</keyword>
<keyword evidence="13 17" id="KW-0472">Membrane</keyword>
<evidence type="ECO:0000256" key="11">
    <source>
        <dbReference type="ARBA" id="ARBA00022840"/>
    </source>
</evidence>
<evidence type="ECO:0000256" key="6">
    <source>
        <dbReference type="ARBA" id="ARBA00022519"/>
    </source>
</evidence>
<feature type="domain" description="Tyrosine-protein kinase G-rich" evidence="20">
    <location>
        <begin position="444"/>
        <end position="513"/>
    </location>
</feature>
<dbReference type="Pfam" id="PF13614">
    <property type="entry name" value="AAA_31"/>
    <property type="match status" value="1"/>
</dbReference>
<keyword evidence="14" id="KW-0829">Tyrosine-protein kinase</keyword>
<dbReference type="InterPro" id="IPR003856">
    <property type="entry name" value="LPS_length_determ_N"/>
</dbReference>
<evidence type="ECO:0000256" key="17">
    <source>
        <dbReference type="SAM" id="Phobius"/>
    </source>
</evidence>
<dbReference type="Gene3D" id="3.40.50.300">
    <property type="entry name" value="P-loop containing nucleotide triphosphate hydrolases"/>
    <property type="match status" value="1"/>
</dbReference>
<feature type="domain" description="AAA" evidence="19">
    <location>
        <begin position="596"/>
        <end position="715"/>
    </location>
</feature>
<dbReference type="InterPro" id="IPR005702">
    <property type="entry name" value="Wzc-like_C"/>
</dbReference>
<keyword evidence="6" id="KW-0997">Cell inner membrane</keyword>
<feature type="transmembrane region" description="Helical" evidence="17">
    <location>
        <begin position="496"/>
        <end position="516"/>
    </location>
</feature>
<dbReference type="CDD" id="cd05387">
    <property type="entry name" value="BY-kinase"/>
    <property type="match status" value="1"/>
</dbReference>
<dbReference type="InterPro" id="IPR050445">
    <property type="entry name" value="Bact_polysacc_biosynth/exp"/>
</dbReference>
<comment type="subcellular location">
    <subcellularLocation>
        <location evidence="1">Cell inner membrane</location>
        <topology evidence="1">Multi-pass membrane protein</topology>
    </subcellularLocation>
</comment>
<dbReference type="PANTHER" id="PTHR32309:SF13">
    <property type="entry name" value="FERRIC ENTEROBACTIN TRANSPORT PROTEIN FEPE"/>
    <property type="match status" value="1"/>
</dbReference>
<feature type="transmembrane region" description="Helical" evidence="17">
    <location>
        <begin position="28"/>
        <end position="48"/>
    </location>
</feature>
<keyword evidence="16" id="KW-0175">Coiled coil</keyword>
<evidence type="ECO:0000256" key="16">
    <source>
        <dbReference type="SAM" id="Coils"/>
    </source>
</evidence>
<evidence type="ECO:0000256" key="10">
    <source>
        <dbReference type="ARBA" id="ARBA00022777"/>
    </source>
</evidence>
<evidence type="ECO:0000256" key="4">
    <source>
        <dbReference type="ARBA" id="ARBA00011903"/>
    </source>
</evidence>
<comment type="catalytic activity">
    <reaction evidence="15">
        <text>L-tyrosyl-[protein] + ATP = O-phospho-L-tyrosyl-[protein] + ADP + H(+)</text>
        <dbReference type="Rhea" id="RHEA:10596"/>
        <dbReference type="Rhea" id="RHEA-COMP:10136"/>
        <dbReference type="Rhea" id="RHEA-COMP:20101"/>
        <dbReference type="ChEBI" id="CHEBI:15378"/>
        <dbReference type="ChEBI" id="CHEBI:30616"/>
        <dbReference type="ChEBI" id="CHEBI:46858"/>
        <dbReference type="ChEBI" id="CHEBI:61978"/>
        <dbReference type="ChEBI" id="CHEBI:456216"/>
        <dbReference type="EC" id="2.7.10.2"/>
    </reaction>
</comment>
<evidence type="ECO:0000256" key="9">
    <source>
        <dbReference type="ARBA" id="ARBA00022741"/>
    </source>
</evidence>
<evidence type="ECO:0000256" key="5">
    <source>
        <dbReference type="ARBA" id="ARBA00022475"/>
    </source>
</evidence>
<name>A0ABW5Z4H5_9FLAO</name>
<keyword evidence="9" id="KW-0547">Nucleotide-binding</keyword>
<dbReference type="InterPro" id="IPR032807">
    <property type="entry name" value="GNVR"/>
</dbReference>
<evidence type="ECO:0000313" key="22">
    <source>
        <dbReference type="Proteomes" id="UP001597549"/>
    </source>
</evidence>
<keyword evidence="11" id="KW-0067">ATP-binding</keyword>
<evidence type="ECO:0000256" key="15">
    <source>
        <dbReference type="ARBA" id="ARBA00051245"/>
    </source>
</evidence>
<keyword evidence="5" id="KW-1003">Cell membrane</keyword>
<comment type="similarity">
    <text evidence="2">Belongs to the CpsD/CapB family.</text>
</comment>
<evidence type="ECO:0000256" key="8">
    <source>
        <dbReference type="ARBA" id="ARBA00022692"/>
    </source>
</evidence>
<reference evidence="22" key="1">
    <citation type="journal article" date="2019" name="Int. J. Syst. Evol. Microbiol.">
        <title>The Global Catalogue of Microorganisms (GCM) 10K type strain sequencing project: providing services to taxonomists for standard genome sequencing and annotation.</title>
        <authorList>
            <consortium name="The Broad Institute Genomics Platform"/>
            <consortium name="The Broad Institute Genome Sequencing Center for Infectious Disease"/>
            <person name="Wu L."/>
            <person name="Ma J."/>
        </authorList>
    </citation>
    <scope>NUCLEOTIDE SEQUENCE [LARGE SCALE GENOMIC DNA]</scope>
    <source>
        <strain evidence="22">KCTC 52644</strain>
    </source>
</reference>
<feature type="domain" description="Polysaccharide chain length determinant N-terminal" evidence="18">
    <location>
        <begin position="16"/>
        <end position="111"/>
    </location>
</feature>
<dbReference type="SUPFAM" id="SSF52540">
    <property type="entry name" value="P-loop containing nucleoside triphosphate hydrolases"/>
    <property type="match status" value="1"/>
</dbReference>
<dbReference type="EC" id="2.7.10.2" evidence="4"/>
<comment type="similarity">
    <text evidence="3">Belongs to the etk/wzc family.</text>
</comment>
<keyword evidence="22" id="KW-1185">Reference proteome</keyword>
<evidence type="ECO:0000256" key="1">
    <source>
        <dbReference type="ARBA" id="ARBA00004429"/>
    </source>
</evidence>
<evidence type="ECO:0000259" key="19">
    <source>
        <dbReference type="Pfam" id="PF13614"/>
    </source>
</evidence>
<dbReference type="Proteomes" id="UP001597549">
    <property type="component" value="Unassembled WGS sequence"/>
</dbReference>
<gene>
    <name evidence="21" type="ORF">ACFSX9_00660</name>
</gene>
<feature type="coiled-coil region" evidence="16">
    <location>
        <begin position="280"/>
        <end position="307"/>
    </location>
</feature>
<evidence type="ECO:0000256" key="12">
    <source>
        <dbReference type="ARBA" id="ARBA00022989"/>
    </source>
</evidence>
<evidence type="ECO:0000259" key="20">
    <source>
        <dbReference type="Pfam" id="PF13807"/>
    </source>
</evidence>
<dbReference type="EMBL" id="JBHUOL010000003">
    <property type="protein sequence ID" value="MFD2907235.1"/>
    <property type="molecule type" value="Genomic_DNA"/>
</dbReference>
<evidence type="ECO:0000256" key="14">
    <source>
        <dbReference type="ARBA" id="ARBA00023137"/>
    </source>
</evidence>
<dbReference type="InterPro" id="IPR027417">
    <property type="entry name" value="P-loop_NTPase"/>
</dbReference>
<accession>A0ABW5Z4H5</accession>
<comment type="caution">
    <text evidence="21">The sequence shown here is derived from an EMBL/GenBank/DDBJ whole genome shotgun (WGS) entry which is preliminary data.</text>
</comment>
<evidence type="ECO:0000256" key="7">
    <source>
        <dbReference type="ARBA" id="ARBA00022679"/>
    </source>
</evidence>
<evidence type="ECO:0000313" key="21">
    <source>
        <dbReference type="EMBL" id="MFD2907235.1"/>
    </source>
</evidence>
<evidence type="ECO:0000256" key="3">
    <source>
        <dbReference type="ARBA" id="ARBA00008883"/>
    </source>
</evidence>
<dbReference type="InterPro" id="IPR025669">
    <property type="entry name" value="AAA_dom"/>
</dbReference>
<dbReference type="NCBIfam" id="TIGR01007">
    <property type="entry name" value="eps_fam"/>
    <property type="match status" value="1"/>
</dbReference>
<keyword evidence="12 17" id="KW-1133">Transmembrane helix</keyword>
<evidence type="ECO:0000256" key="2">
    <source>
        <dbReference type="ARBA" id="ARBA00007316"/>
    </source>
</evidence>
<dbReference type="Pfam" id="PF13807">
    <property type="entry name" value="GNVR"/>
    <property type="match status" value="1"/>
</dbReference>
<sequence>MNTQNPTSFAQDNTENFNLRELLLPYLLNWKAFVLSIILTLTLAFLYLRYASPTYNAAMSIQVKDDRRGGMSSELAAFSEITQMSGVKDNVENEVEVLRSRTLMEKTLKKLHLEVVYFTAGKVKSFEIYKNTPIIIEWLKLPTRKEKEISYSIEGINFEKFSIFDNESNKLGTYSYGEKINLKENGSLVVSKGTASNFTSNYELNFELRPLQIITNDYKTRLNISNIGKNTSIIELSLTDALPEKAEDILNTLIESYNLEAIKDKEFVAKNTSRFIEGRLNLIAKELDDVEEEVETFKKENKLVDVETEGKIFRENATAFEKKAIETETEINIVETLKAYNKTASTDDLLPATLLASENSASPIIEQYNLLVLQKEKQASSAGPKNTIVIQLDQKIKALKRNIDANLTQSLANLNIVKRDLNRQQDLLGGKLAKVPTQEKLFKEIFRKQAIKDAIYSYLLQKREETEISLAVTEPNAKVIDAALANNIPVSPKKSIIYIAALLLGLLIPAGIIYLITILDTKVKSRLDIERATTIPIIGDVPHALDGEERLVASNSRTNTAEALRIVSTNLNFILNEVPEDRARMIFLTSTFPKEGKTFISVNLAATIALSEKKILLIGMDIRNPKIDEYLDVPEKGVTNFLADKSNKPYTDYVKKMEGYENFYVLPGGIIPPNPAELLMGKRVSELFEAVKKDFDYVIVDTAPVSLVTDTLLIAKYADAFVYVTRAYYLEKRVLALPQQLHIDKKLPNMSILVNDTDIKKGYGYGYGYGYGVEVEKDSILNRMKKWFKPNSI</sequence>
<protein>
    <recommendedName>
        <fullName evidence="4">non-specific protein-tyrosine kinase</fullName>
        <ecNumber evidence="4">2.7.10.2</ecNumber>
    </recommendedName>
</protein>
<proteinExistence type="inferred from homology"/>
<keyword evidence="10" id="KW-0418">Kinase</keyword>
<evidence type="ECO:0000259" key="18">
    <source>
        <dbReference type="Pfam" id="PF02706"/>
    </source>
</evidence>
<dbReference type="Pfam" id="PF02706">
    <property type="entry name" value="Wzz"/>
    <property type="match status" value="1"/>
</dbReference>
<evidence type="ECO:0000256" key="13">
    <source>
        <dbReference type="ARBA" id="ARBA00023136"/>
    </source>
</evidence>
<keyword evidence="8 17" id="KW-0812">Transmembrane</keyword>